<keyword evidence="2" id="KW-0732">Signal</keyword>
<evidence type="ECO:0000256" key="2">
    <source>
        <dbReference type="SAM" id="SignalP"/>
    </source>
</evidence>
<name>A0A8J4FTZ2_9CHLO</name>
<feature type="non-terminal residue" evidence="3">
    <location>
        <position position="1"/>
    </location>
</feature>
<dbReference type="EMBL" id="BNCP01000034">
    <property type="protein sequence ID" value="GIL85865.1"/>
    <property type="molecule type" value="Genomic_DNA"/>
</dbReference>
<evidence type="ECO:0000313" key="4">
    <source>
        <dbReference type="Proteomes" id="UP000747110"/>
    </source>
</evidence>
<evidence type="ECO:0000256" key="1">
    <source>
        <dbReference type="SAM" id="Phobius"/>
    </source>
</evidence>
<feature type="transmembrane region" description="Helical" evidence="1">
    <location>
        <begin position="168"/>
        <end position="187"/>
    </location>
</feature>
<evidence type="ECO:0000313" key="3">
    <source>
        <dbReference type="EMBL" id="GIL85865.1"/>
    </source>
</evidence>
<comment type="caution">
    <text evidence="3">The sequence shown here is derived from an EMBL/GenBank/DDBJ whole genome shotgun (WGS) entry which is preliminary data.</text>
</comment>
<gene>
    <name evidence="3" type="ORF">Vretifemale_14399</name>
</gene>
<sequence>IRVKTMKQIILAVLLAVVVGTASATDADQNSWSFMLRRKSTCANTYTTLIESKYYANNVTCKANVKLALQTYNKTACPDTKQGSLVWTCMSGFDSTTNQTNSALINDWTAFLSGCEVLYIADRANTAESESGFVWLDNSCFGRYVNMNQFVNYLRGTGDSGGNAEMNVIRFFHIMIAVVAAMFLAQWQSS</sequence>
<accession>A0A8J4FTZ2</accession>
<organism evidence="3 4">
    <name type="scientific">Volvox reticuliferus</name>
    <dbReference type="NCBI Taxonomy" id="1737510"/>
    <lineage>
        <taxon>Eukaryota</taxon>
        <taxon>Viridiplantae</taxon>
        <taxon>Chlorophyta</taxon>
        <taxon>core chlorophytes</taxon>
        <taxon>Chlorophyceae</taxon>
        <taxon>CS clade</taxon>
        <taxon>Chlamydomonadales</taxon>
        <taxon>Volvocaceae</taxon>
        <taxon>Volvox</taxon>
    </lineage>
</organism>
<dbReference type="OrthoDB" id="540461at2759"/>
<keyword evidence="1" id="KW-1133">Transmembrane helix</keyword>
<keyword evidence="4" id="KW-1185">Reference proteome</keyword>
<reference evidence="3" key="1">
    <citation type="journal article" date="2021" name="Proc. Natl. Acad. Sci. U.S.A.">
        <title>Three genomes in the algal genus Volvox reveal the fate of a haploid sex-determining region after a transition to homothallism.</title>
        <authorList>
            <person name="Yamamoto K."/>
            <person name="Hamaji T."/>
            <person name="Kawai-Toyooka H."/>
            <person name="Matsuzaki R."/>
            <person name="Takahashi F."/>
            <person name="Nishimura Y."/>
            <person name="Kawachi M."/>
            <person name="Noguchi H."/>
            <person name="Minakuchi Y."/>
            <person name="Umen J.G."/>
            <person name="Toyoda A."/>
            <person name="Nozaki H."/>
        </authorList>
    </citation>
    <scope>NUCLEOTIDE SEQUENCE</scope>
    <source>
        <strain evidence="3">NIES-3786</strain>
    </source>
</reference>
<feature type="chain" id="PRO_5035267051" evidence="2">
    <location>
        <begin position="25"/>
        <end position="190"/>
    </location>
</feature>
<dbReference type="AlphaFoldDB" id="A0A8J4FTZ2"/>
<dbReference type="Proteomes" id="UP000747110">
    <property type="component" value="Unassembled WGS sequence"/>
</dbReference>
<protein>
    <submittedName>
        <fullName evidence="3">Uncharacterized protein</fullName>
    </submittedName>
</protein>
<feature type="signal peptide" evidence="2">
    <location>
        <begin position="1"/>
        <end position="24"/>
    </location>
</feature>
<keyword evidence="1" id="KW-0472">Membrane</keyword>
<proteinExistence type="predicted"/>
<keyword evidence="1" id="KW-0812">Transmembrane</keyword>